<keyword evidence="2" id="KW-1185">Reference proteome</keyword>
<dbReference type="PATRIC" id="fig|997355.3.peg.1309"/>
<dbReference type="RefSeq" id="WP_004810430.1">
    <property type="nucleotide sequence ID" value="NZ_JH165054.1"/>
</dbReference>
<sequence>MSETSAELTFKMLLEACSPGGASNLSVTTELEPAAGLHAGVAPARYVRGNKGTYAYEPRFVDGEPQRCVVLESKGGFLNLLEDALGSAIFDEDGPLKLTPRMSVTYDNGQSMADYEAPHRAFDGHFRAGYIDGKPVTANPRYRALRDCTAINMKPLLETSPVSLLFGAWDSSRKAHQVRVRSAMTGEIIGVLADQNSTTTPERGAARVDPIAASVQLSAKDMLALVDQQADEFSAKTVAKLRDEAAKAKKGAISGSSLGLGAIPPSLESLGFVSCKRIIRSTVLSFSALRQLRFGGDTESDVACRALLAALGLASLARSNEELVIRANCDLRESEAPHFELDCRNGEVQTLSPILREQADALLDQAISHARNAAGISWNGEELAIVGNPIVISGATAEAEDE</sequence>
<name>G4CXS3_9ACTN</name>
<dbReference type="EMBL" id="AGBA01000013">
    <property type="protein sequence ID" value="EGY77787.1"/>
    <property type="molecule type" value="Genomic_DNA"/>
</dbReference>
<comment type="caution">
    <text evidence="1">The sequence shown here is derived from an EMBL/GenBank/DDBJ whole genome shotgun (WGS) entry which is preliminary data.</text>
</comment>
<accession>G4CXS3</accession>
<evidence type="ECO:0000313" key="2">
    <source>
        <dbReference type="Proteomes" id="UP000005332"/>
    </source>
</evidence>
<dbReference type="InterPro" id="IPR013403">
    <property type="entry name" value="CRISPR-assoc_prot_Csb1/Cas7u"/>
</dbReference>
<evidence type="ECO:0000313" key="1">
    <source>
        <dbReference type="EMBL" id="EGY77787.1"/>
    </source>
</evidence>
<dbReference type="Pfam" id="PF09617">
    <property type="entry name" value="Cas_GSU0053"/>
    <property type="match status" value="1"/>
</dbReference>
<dbReference type="HOGENOM" id="CLU_053140_0_0_11"/>
<gene>
    <name evidence="1" type="ORF">HMPREF9153_1330</name>
</gene>
<reference evidence="1 2" key="1">
    <citation type="submission" date="2011-06" db="EMBL/GenBank/DDBJ databases">
        <authorList>
            <person name="Muzny D."/>
            <person name="Qin X."/>
            <person name="Deng J."/>
            <person name="Jiang H."/>
            <person name="Liu Y."/>
            <person name="Qu J."/>
            <person name="Song X.-Z."/>
            <person name="Zhang L."/>
            <person name="Thornton R."/>
            <person name="Coyle M."/>
            <person name="Francisco L."/>
            <person name="Jackson L."/>
            <person name="Javaid M."/>
            <person name="Korchina V."/>
            <person name="Kovar C."/>
            <person name="Mata R."/>
            <person name="Mathew T."/>
            <person name="Ngo R."/>
            <person name="Nguyen L."/>
            <person name="Nguyen N."/>
            <person name="Okwuonu G."/>
            <person name="Ongeri F."/>
            <person name="Pham C."/>
            <person name="Simmons D."/>
            <person name="Wilczek-Boney K."/>
            <person name="Hale W."/>
            <person name="Jakkamsetti A."/>
            <person name="Pham P."/>
            <person name="Ruth R."/>
            <person name="San Lucas F."/>
            <person name="Warren J."/>
            <person name="Zhang J."/>
            <person name="Zhao Z."/>
            <person name="Zhou C."/>
            <person name="Zhu D."/>
            <person name="Lee S."/>
            <person name="Bess C."/>
            <person name="Blankenburg K."/>
            <person name="Forbes L."/>
            <person name="Fu Q."/>
            <person name="Gubbala S."/>
            <person name="Hirani K."/>
            <person name="Jayaseelan J.C."/>
            <person name="Lara F."/>
            <person name="Munidasa M."/>
            <person name="Palculict T."/>
            <person name="Patil S."/>
            <person name="Pu L.-L."/>
            <person name="Saada N."/>
            <person name="Tang L."/>
            <person name="Weissenberger G."/>
            <person name="Zhu Y."/>
            <person name="Hemphill L."/>
            <person name="Shang Y."/>
            <person name="Youmans B."/>
            <person name="Ayvaz T."/>
            <person name="Ross M."/>
            <person name="Santibanez J."/>
            <person name="Aqrawi P."/>
            <person name="Gross S."/>
            <person name="Joshi V."/>
            <person name="Fowler G."/>
            <person name="Nazareth L."/>
            <person name="Reid J."/>
            <person name="Worley K."/>
            <person name="Petrosino J."/>
            <person name="Highlander S."/>
            <person name="Gibbs R."/>
        </authorList>
    </citation>
    <scope>NUCLEOTIDE SEQUENCE [LARGE SCALE GENOMIC DNA]</scope>
    <source>
        <strain evidence="1 2">ATCC 25577</strain>
    </source>
</reference>
<proteinExistence type="predicted"/>
<dbReference type="Proteomes" id="UP000005332">
    <property type="component" value="Unassembled WGS sequence"/>
</dbReference>
<dbReference type="AlphaFoldDB" id="G4CXS3"/>
<protein>
    <submittedName>
        <fullName evidence="1">CRISPR-associated protein</fullName>
    </submittedName>
</protein>
<organism evidence="1 2">
    <name type="scientific">Cutibacterium avidum ATCC 25577</name>
    <dbReference type="NCBI Taxonomy" id="997355"/>
    <lineage>
        <taxon>Bacteria</taxon>
        <taxon>Bacillati</taxon>
        <taxon>Actinomycetota</taxon>
        <taxon>Actinomycetes</taxon>
        <taxon>Propionibacteriales</taxon>
        <taxon>Propionibacteriaceae</taxon>
        <taxon>Cutibacterium</taxon>
    </lineage>
</organism>